<evidence type="ECO:0000256" key="1">
    <source>
        <dbReference type="SAM" id="MobiDB-lite"/>
    </source>
</evidence>
<proteinExistence type="predicted"/>
<dbReference type="EMBL" id="JAAVJH010000002">
    <property type="protein sequence ID" value="NJR77715.1"/>
    <property type="molecule type" value="Genomic_DNA"/>
</dbReference>
<gene>
    <name evidence="3" type="ORF">HBH26_03670</name>
</gene>
<name>A0ABX1CI80_9SPHN</name>
<evidence type="ECO:0000313" key="4">
    <source>
        <dbReference type="Proteomes" id="UP000732399"/>
    </source>
</evidence>
<keyword evidence="2" id="KW-0732">Signal</keyword>
<protein>
    <submittedName>
        <fullName evidence="3">Uncharacterized protein</fullName>
    </submittedName>
</protein>
<comment type="caution">
    <text evidence="3">The sequence shown here is derived from an EMBL/GenBank/DDBJ whole genome shotgun (WGS) entry which is preliminary data.</text>
</comment>
<reference evidence="3 4" key="1">
    <citation type="submission" date="2020-03" db="EMBL/GenBank/DDBJ databases">
        <authorList>
            <person name="Wang L."/>
            <person name="He N."/>
            <person name="Li Y."/>
            <person name="Fang Y."/>
            <person name="Zhang F."/>
        </authorList>
    </citation>
    <scope>NUCLEOTIDE SEQUENCE [LARGE SCALE GENOMIC DNA]</scope>
    <source>
        <strain evidence="3 4">36D10-4-7</strain>
    </source>
</reference>
<feature type="signal peptide" evidence="2">
    <location>
        <begin position="1"/>
        <end position="16"/>
    </location>
</feature>
<dbReference type="RefSeq" id="WP_168133246.1">
    <property type="nucleotide sequence ID" value="NZ_JAAVJH010000002.1"/>
</dbReference>
<feature type="region of interest" description="Disordered" evidence="1">
    <location>
        <begin position="145"/>
        <end position="171"/>
    </location>
</feature>
<keyword evidence="4" id="KW-1185">Reference proteome</keyword>
<evidence type="ECO:0000313" key="3">
    <source>
        <dbReference type="EMBL" id="NJR77715.1"/>
    </source>
</evidence>
<organism evidence="3 4">
    <name type="scientific">Sphingomonas corticis</name>
    <dbReference type="NCBI Taxonomy" id="2722791"/>
    <lineage>
        <taxon>Bacteria</taxon>
        <taxon>Pseudomonadati</taxon>
        <taxon>Pseudomonadota</taxon>
        <taxon>Alphaproteobacteria</taxon>
        <taxon>Sphingomonadales</taxon>
        <taxon>Sphingomonadaceae</taxon>
        <taxon>Sphingomonas</taxon>
    </lineage>
</organism>
<dbReference type="Proteomes" id="UP000732399">
    <property type="component" value="Unassembled WGS sequence"/>
</dbReference>
<feature type="compositionally biased region" description="Polar residues" evidence="1">
    <location>
        <begin position="48"/>
        <end position="70"/>
    </location>
</feature>
<feature type="region of interest" description="Disordered" evidence="1">
    <location>
        <begin position="25"/>
        <end position="109"/>
    </location>
</feature>
<feature type="chain" id="PRO_5047268732" evidence="2">
    <location>
        <begin position="17"/>
        <end position="216"/>
    </location>
</feature>
<evidence type="ECO:0000256" key="2">
    <source>
        <dbReference type="SAM" id="SignalP"/>
    </source>
</evidence>
<accession>A0ABX1CI80</accession>
<sequence length="216" mass="22268">MTLASLLLLLAAPGQAAERDVDRALLSPPSAPRDVRSDQILPDITGARATTASQVSTGPRSALPTRQLSDGRSAEASEPLSRPADGRGVPTARVVGQDRCDPSAGNAGVPVCVRPIETRARDYARPDPLVLSPEQRLLVDQRLRAGQPSGSPFAPRPDDAEKADPASPQAQAVAAIVRRDDDAAAAAAVAPGALPAGVSPEALVVIDAILNQTPPR</sequence>